<evidence type="ECO:0000259" key="18">
    <source>
        <dbReference type="PROSITE" id="PS51447"/>
    </source>
</evidence>
<dbReference type="PROSITE" id="PS51447">
    <property type="entry name" value="FDX_ACB"/>
    <property type="match status" value="1"/>
</dbReference>
<dbReference type="EMBL" id="JO841253">
    <property type="protein sequence ID" value="AEO32870.1"/>
    <property type="molecule type" value="mRNA"/>
</dbReference>
<evidence type="ECO:0000259" key="17">
    <source>
        <dbReference type="PROSITE" id="PS50862"/>
    </source>
</evidence>
<dbReference type="Pfam" id="PF01409">
    <property type="entry name" value="tRNA-synt_2d"/>
    <property type="match status" value="2"/>
</dbReference>
<reference evidence="19" key="1">
    <citation type="journal article" date="2011" name="PLoS ONE">
        <title>A deep insight into the sialotranscriptome of the gulf coast tick, Amblyomma maculatum.</title>
        <authorList>
            <person name="Karim S."/>
            <person name="Singh P."/>
            <person name="Ribeiro J.M."/>
        </authorList>
    </citation>
    <scope>NUCLEOTIDE SEQUENCE</scope>
    <source>
        <tissue evidence="19">Salivary gland</tissue>
    </source>
</reference>
<dbReference type="GO" id="GO:0006432">
    <property type="term" value="P:phenylalanyl-tRNA aminoacylation"/>
    <property type="evidence" value="ECO:0007669"/>
    <property type="project" value="TreeGrafter"/>
</dbReference>
<keyword evidence="7" id="KW-0067">ATP-binding</keyword>
<keyword evidence="10" id="KW-0007">Acetylation</keyword>
<evidence type="ECO:0000256" key="13">
    <source>
        <dbReference type="ARBA" id="ARBA00031194"/>
    </source>
</evidence>
<dbReference type="InterPro" id="IPR005121">
    <property type="entry name" value="Fdx_antiC-bd"/>
</dbReference>
<dbReference type="FunFam" id="3.30.930.10:FF:000041">
    <property type="entry name" value="Phenylalanyl-tRNA synthetase 2, mitochondrial"/>
    <property type="match status" value="1"/>
</dbReference>
<evidence type="ECO:0000256" key="15">
    <source>
        <dbReference type="ARBA" id="ARBA00060211"/>
    </source>
</evidence>
<accession>G3MHA2</accession>
<dbReference type="Gene3D" id="3.30.930.10">
    <property type="entry name" value="Bira Bifunctional Protein, Domain 2"/>
    <property type="match status" value="1"/>
</dbReference>
<comment type="similarity">
    <text evidence="2">Belongs to the class-II aminoacyl-tRNA synthetase family.</text>
</comment>
<protein>
    <recommendedName>
        <fullName evidence="16">Phenylalanine--tRNA ligase, mitochondrial</fullName>
        <ecNumber evidence="4">6.1.1.20</ecNumber>
    </recommendedName>
    <alternativeName>
        <fullName evidence="13">Phenylalanyl-tRNA synthetase</fullName>
    </alternativeName>
</protein>
<evidence type="ECO:0000256" key="16">
    <source>
        <dbReference type="ARBA" id="ARBA00073229"/>
    </source>
</evidence>
<comment type="function">
    <text evidence="15">Is responsible for the charging of tRNA(Phe) with phenylalanine in mitochondrial translation. To a lesser extent, also catalyzes direct attachment of m-Tyr (an oxidized version of Phe) to tRNA(Phe), thereby opening the way for delivery of the misacylated tRNA to the ribosome and incorporation of ROS-damaged amino acid into proteins.</text>
</comment>
<evidence type="ECO:0000256" key="2">
    <source>
        <dbReference type="ARBA" id="ARBA00008226"/>
    </source>
</evidence>
<dbReference type="PANTHER" id="PTHR11538:SF41">
    <property type="entry name" value="PHENYLALANINE--TRNA LIGASE, MITOCHONDRIAL"/>
    <property type="match status" value="1"/>
</dbReference>
<keyword evidence="12" id="KW-0030">Aminoacyl-tRNA synthetase</keyword>
<keyword evidence="6" id="KW-0547">Nucleotide-binding</keyword>
<evidence type="ECO:0000256" key="11">
    <source>
        <dbReference type="ARBA" id="ARBA00023128"/>
    </source>
</evidence>
<dbReference type="AlphaFoldDB" id="G3MHA2"/>
<dbReference type="EC" id="6.1.1.20" evidence="4"/>
<keyword evidence="5" id="KW-0436">Ligase</keyword>
<evidence type="ECO:0000256" key="6">
    <source>
        <dbReference type="ARBA" id="ARBA00022741"/>
    </source>
</evidence>
<keyword evidence="8" id="KW-0648">Protein biosynthesis</keyword>
<dbReference type="GO" id="GO:0004826">
    <property type="term" value="F:phenylalanine-tRNA ligase activity"/>
    <property type="evidence" value="ECO:0007669"/>
    <property type="project" value="UniProtKB-EC"/>
</dbReference>
<evidence type="ECO:0000256" key="8">
    <source>
        <dbReference type="ARBA" id="ARBA00022917"/>
    </source>
</evidence>
<dbReference type="GO" id="GO:0000049">
    <property type="term" value="F:tRNA binding"/>
    <property type="evidence" value="ECO:0007669"/>
    <property type="project" value="InterPro"/>
</dbReference>
<dbReference type="InterPro" id="IPR006195">
    <property type="entry name" value="aa-tRNA-synth_II"/>
</dbReference>
<dbReference type="InterPro" id="IPR036690">
    <property type="entry name" value="Fdx_antiC-bd_sf"/>
</dbReference>
<evidence type="ECO:0000256" key="3">
    <source>
        <dbReference type="ARBA" id="ARBA00011245"/>
    </source>
</evidence>
<dbReference type="PANTHER" id="PTHR11538">
    <property type="entry name" value="PHENYLALANYL-TRNA SYNTHETASE"/>
    <property type="match status" value="1"/>
</dbReference>
<feature type="domain" description="FDX-ACB" evidence="18">
    <location>
        <begin position="368"/>
        <end position="459"/>
    </location>
</feature>
<evidence type="ECO:0000256" key="5">
    <source>
        <dbReference type="ARBA" id="ARBA00022598"/>
    </source>
</evidence>
<evidence type="ECO:0000256" key="12">
    <source>
        <dbReference type="ARBA" id="ARBA00023146"/>
    </source>
</evidence>
<evidence type="ECO:0000256" key="4">
    <source>
        <dbReference type="ARBA" id="ARBA00012814"/>
    </source>
</evidence>
<evidence type="ECO:0000256" key="9">
    <source>
        <dbReference type="ARBA" id="ARBA00022946"/>
    </source>
</evidence>
<keyword evidence="11" id="KW-0496">Mitochondrion</keyword>
<comment type="subunit">
    <text evidence="3">Monomer.</text>
</comment>
<comment type="catalytic activity">
    <reaction evidence="14">
        <text>tRNA(Phe) + L-phenylalanine + ATP = L-phenylalanyl-tRNA(Phe) + AMP + diphosphate + H(+)</text>
        <dbReference type="Rhea" id="RHEA:19413"/>
        <dbReference type="Rhea" id="RHEA-COMP:9668"/>
        <dbReference type="Rhea" id="RHEA-COMP:9699"/>
        <dbReference type="ChEBI" id="CHEBI:15378"/>
        <dbReference type="ChEBI" id="CHEBI:30616"/>
        <dbReference type="ChEBI" id="CHEBI:33019"/>
        <dbReference type="ChEBI" id="CHEBI:58095"/>
        <dbReference type="ChEBI" id="CHEBI:78442"/>
        <dbReference type="ChEBI" id="CHEBI:78531"/>
        <dbReference type="ChEBI" id="CHEBI:456215"/>
        <dbReference type="EC" id="6.1.1.20"/>
    </reaction>
</comment>
<dbReference type="CDD" id="cd00496">
    <property type="entry name" value="PheRS_alpha_core"/>
    <property type="match status" value="1"/>
</dbReference>
<feature type="non-terminal residue" evidence="19">
    <location>
        <position position="1"/>
    </location>
</feature>
<dbReference type="Pfam" id="PF03147">
    <property type="entry name" value="FDX-ACB"/>
    <property type="match status" value="1"/>
</dbReference>
<dbReference type="GO" id="GO:0005759">
    <property type="term" value="C:mitochondrial matrix"/>
    <property type="evidence" value="ECO:0007669"/>
    <property type="project" value="UniProtKB-SubCell"/>
</dbReference>
<evidence type="ECO:0000256" key="14">
    <source>
        <dbReference type="ARBA" id="ARBA00049255"/>
    </source>
</evidence>
<dbReference type="SUPFAM" id="SSF54991">
    <property type="entry name" value="Anticodon-binding domain of PheRS"/>
    <property type="match status" value="1"/>
</dbReference>
<dbReference type="GO" id="GO:0005524">
    <property type="term" value="F:ATP binding"/>
    <property type="evidence" value="ECO:0007669"/>
    <property type="project" value="UniProtKB-KW"/>
</dbReference>
<dbReference type="Gene3D" id="3.30.70.380">
    <property type="entry name" value="Ferrodoxin-fold anticodon-binding domain"/>
    <property type="match status" value="1"/>
</dbReference>
<proteinExistence type="evidence at transcript level"/>
<dbReference type="PROSITE" id="PS50862">
    <property type="entry name" value="AA_TRNA_LIGASE_II"/>
    <property type="match status" value="1"/>
</dbReference>
<dbReference type="InterPro" id="IPR045864">
    <property type="entry name" value="aa-tRNA-synth_II/BPL/LPL"/>
</dbReference>
<dbReference type="FunFam" id="3.30.70.380:FF:000002">
    <property type="entry name" value="phenylalanine--tRNA ligase, mitochondrial"/>
    <property type="match status" value="1"/>
</dbReference>
<name>G3MHA2_AMBMU</name>
<dbReference type="SUPFAM" id="SSF55681">
    <property type="entry name" value="Class II aaRS and biotin synthetases"/>
    <property type="match status" value="1"/>
</dbReference>
<keyword evidence="9" id="KW-0809">Transit peptide</keyword>
<evidence type="ECO:0000256" key="10">
    <source>
        <dbReference type="ARBA" id="ARBA00022990"/>
    </source>
</evidence>
<organism evidence="19">
    <name type="scientific">Amblyomma maculatum</name>
    <name type="common">Gulf Coast tick</name>
    <dbReference type="NCBI Taxonomy" id="34609"/>
    <lineage>
        <taxon>Eukaryota</taxon>
        <taxon>Metazoa</taxon>
        <taxon>Ecdysozoa</taxon>
        <taxon>Arthropoda</taxon>
        <taxon>Chelicerata</taxon>
        <taxon>Arachnida</taxon>
        <taxon>Acari</taxon>
        <taxon>Parasitiformes</taxon>
        <taxon>Ixodida</taxon>
        <taxon>Ixodoidea</taxon>
        <taxon>Ixodidae</taxon>
        <taxon>Amblyomminae</taxon>
        <taxon>Amblyomma</taxon>
    </lineage>
</organism>
<evidence type="ECO:0000256" key="1">
    <source>
        <dbReference type="ARBA" id="ARBA00004305"/>
    </source>
</evidence>
<comment type="subcellular location">
    <subcellularLocation>
        <location evidence="1">Mitochondrion matrix</location>
    </subcellularLocation>
</comment>
<dbReference type="InterPro" id="IPR002319">
    <property type="entry name" value="Phenylalanyl-tRNA_Synthase"/>
</dbReference>
<dbReference type="SMART" id="SM00896">
    <property type="entry name" value="FDX-ACB"/>
    <property type="match status" value="1"/>
</dbReference>
<sequence>TARLRENDLRRYHGVAGTETMRVGSESCLRKLFSFVHSRHGVNAFYSTASVAEGPRHFCRDQVIIDGKQYVPSDQCNLTSRILEHTTRKLHLKECHPLHLLKRRISDYFAEKYTSRRGNPSFSVYDRLSPVVTQEQNFDSLLVPASHPSRCKSDSYYINDELMLRAHTSAHQRDLVKAGLDAFLVVGDVYRRDEVDRHHYPVFHQIEGVRLFSADELFPGGSYGLSLFESSNREADKQGLHTREAAKLLEHSLKTCLQGLAQQLLGPATEIRWVPTYFPFTHPSWELEAKFQGEWLELLGCGIMEQEILFNAGVEHKVGWAFGVGLERLAMALYSIPDIRVFWSTDPAFLAQFEHNDPYRPVIFRALSNHPPCLADMSFWVPPEFAPNDFFDLVRSCGSDLVERVELRDTFVHPKTQRTSYCYRLVYRHMERALVQEEANAVHRLIGAKAEELLGVELRIK</sequence>
<evidence type="ECO:0000313" key="19">
    <source>
        <dbReference type="EMBL" id="AEO32870.1"/>
    </source>
</evidence>
<feature type="domain" description="Aminoacyl-transfer RNA synthetases class-II family profile" evidence="17">
    <location>
        <begin position="101"/>
        <end position="347"/>
    </location>
</feature>
<evidence type="ECO:0000256" key="7">
    <source>
        <dbReference type="ARBA" id="ARBA00022840"/>
    </source>
</evidence>